<keyword evidence="3" id="KW-1185">Reference proteome</keyword>
<dbReference type="STRING" id="1434232.MAIT1_01721"/>
<proteinExistence type="predicted"/>
<dbReference type="PROSITE" id="PS00409">
    <property type="entry name" value="PROKAR_NTER_METHYL"/>
    <property type="match status" value="1"/>
</dbReference>
<dbReference type="Pfam" id="PF07963">
    <property type="entry name" value="N_methyl"/>
    <property type="match status" value="1"/>
</dbReference>
<protein>
    <submittedName>
        <fullName evidence="2">Putative type IV pilus modification protein PilV</fullName>
    </submittedName>
</protein>
<gene>
    <name evidence="2" type="ORF">MAIT1_01721</name>
</gene>
<name>A0A1Y2K0Z5_9PROT</name>
<evidence type="ECO:0000256" key="1">
    <source>
        <dbReference type="SAM" id="Phobius"/>
    </source>
</evidence>
<evidence type="ECO:0000313" key="3">
    <source>
        <dbReference type="Proteomes" id="UP000194003"/>
    </source>
</evidence>
<accession>A0A1Y2K0Z5</accession>
<feature type="transmembrane region" description="Helical" evidence="1">
    <location>
        <begin position="17"/>
        <end position="39"/>
    </location>
</feature>
<reference evidence="2 3" key="1">
    <citation type="journal article" date="2016" name="BMC Genomics">
        <title>Combined genomic and structural analyses of a cultured magnetotactic bacterium reveals its niche adaptation to a dynamic environment.</title>
        <authorList>
            <person name="Araujo A.C."/>
            <person name="Morillo V."/>
            <person name="Cypriano J."/>
            <person name="Teixeira L.C."/>
            <person name="Leao P."/>
            <person name="Lyra S."/>
            <person name="Almeida L.G."/>
            <person name="Bazylinski D.A."/>
            <person name="Vasconcellos A.T."/>
            <person name="Abreu F."/>
            <person name="Lins U."/>
        </authorList>
    </citation>
    <scope>NUCLEOTIDE SEQUENCE [LARGE SCALE GENOMIC DNA]</scope>
    <source>
        <strain evidence="2 3">IT-1</strain>
    </source>
</reference>
<dbReference type="AlphaFoldDB" id="A0A1Y2K0Z5"/>
<organism evidence="2 3">
    <name type="scientific">Magnetofaba australis IT-1</name>
    <dbReference type="NCBI Taxonomy" id="1434232"/>
    <lineage>
        <taxon>Bacteria</taxon>
        <taxon>Pseudomonadati</taxon>
        <taxon>Pseudomonadota</taxon>
        <taxon>Magnetococcia</taxon>
        <taxon>Magnetococcales</taxon>
        <taxon>Magnetococcaceae</taxon>
        <taxon>Magnetofaba</taxon>
    </lineage>
</organism>
<dbReference type="NCBIfam" id="TIGR02532">
    <property type="entry name" value="IV_pilin_GFxxxE"/>
    <property type="match status" value="1"/>
</dbReference>
<keyword evidence="1" id="KW-1133">Transmembrane helix</keyword>
<keyword evidence="1" id="KW-0472">Membrane</keyword>
<sequence>MSAHCHPRARCAAQQGFTLIETIITMVTLAIVLTGLFVVHDNVMKDLNLPKEQLQTQFLAEEKLEQINHDRGSSSADFDAWVAAANYPDETPMTAPFAQFNRSVTLTDDTDGFCGGAATDGKLATVSVSNAATGSVITALSLRFCR</sequence>
<dbReference type="EMBL" id="LVJN01000020">
    <property type="protein sequence ID" value="OSM01701.1"/>
    <property type="molecule type" value="Genomic_DNA"/>
</dbReference>
<dbReference type="InterPro" id="IPR012902">
    <property type="entry name" value="N_methyl_site"/>
</dbReference>
<keyword evidence="1" id="KW-0812">Transmembrane</keyword>
<comment type="caution">
    <text evidence="2">The sequence shown here is derived from an EMBL/GenBank/DDBJ whole genome shotgun (WGS) entry which is preliminary data.</text>
</comment>
<dbReference type="RefSeq" id="WP_085443971.1">
    <property type="nucleotide sequence ID" value="NZ_LVJN01000020.1"/>
</dbReference>
<evidence type="ECO:0000313" key="2">
    <source>
        <dbReference type="EMBL" id="OSM01701.1"/>
    </source>
</evidence>
<dbReference type="Proteomes" id="UP000194003">
    <property type="component" value="Unassembled WGS sequence"/>
</dbReference>